<gene>
    <name evidence="3" type="ORF">BK123_22365</name>
</gene>
<feature type="transmembrane region" description="Helical" evidence="1">
    <location>
        <begin position="6"/>
        <end position="26"/>
    </location>
</feature>
<dbReference type="InterPro" id="IPR036457">
    <property type="entry name" value="PPM-type-like_dom_sf"/>
</dbReference>
<dbReference type="SUPFAM" id="SSF81606">
    <property type="entry name" value="PP2C-like"/>
    <property type="match status" value="1"/>
</dbReference>
<name>A0A1R1AWL5_PAELA</name>
<comment type="caution">
    <text evidence="3">The sequence shown here is derived from an EMBL/GenBank/DDBJ whole genome shotgun (WGS) entry which is preliminary data.</text>
</comment>
<dbReference type="Gene3D" id="3.60.40.10">
    <property type="entry name" value="PPM-type phosphatase domain"/>
    <property type="match status" value="1"/>
</dbReference>
<dbReference type="STRING" id="1401.BK123_22365"/>
<dbReference type="OrthoDB" id="9801841at2"/>
<sequence length="294" mass="32188">MEDLSFFESYGIVAAALITVAVLLVMRQKLRTSPAVETTPENSELLYIPDIIETNKIGNAQTIGKREEQDDYFSSSTTKIGTMAVIADGISGLSHGRMASTLAVTVFSREYLKVDDPADITEYFHKAALISNRAILEQLGGETGGTTLVVGIVSGGLLHWAAVGDSMIILFRDGEFIPINSKHTLETVLEEKYLSGEISKEEAKENPNRNQLVNYLGYGGFKSMEVGDPVSLQANDTIILCSDGVYDALTEVEMEQILMRGLPPQDAAEEMISLIERKSYKHQDNATAIILQMD</sequence>
<dbReference type="AlphaFoldDB" id="A0A1R1AWL5"/>
<evidence type="ECO:0000256" key="1">
    <source>
        <dbReference type="SAM" id="Phobius"/>
    </source>
</evidence>
<reference evidence="3 4" key="1">
    <citation type="submission" date="2016-11" db="EMBL/GenBank/DDBJ databases">
        <title>Paenibacillus species isolates.</title>
        <authorList>
            <person name="Beno S.M."/>
        </authorList>
    </citation>
    <scope>NUCLEOTIDE SEQUENCE [LARGE SCALE GENOMIC DNA]</scope>
    <source>
        <strain evidence="3 4">FSL F4-0100</strain>
    </source>
</reference>
<dbReference type="EMBL" id="MRTF01000008">
    <property type="protein sequence ID" value="OME90052.1"/>
    <property type="molecule type" value="Genomic_DNA"/>
</dbReference>
<proteinExistence type="predicted"/>
<dbReference type="PROSITE" id="PS51746">
    <property type="entry name" value="PPM_2"/>
    <property type="match status" value="1"/>
</dbReference>
<evidence type="ECO:0000313" key="3">
    <source>
        <dbReference type="EMBL" id="OME90052.1"/>
    </source>
</evidence>
<protein>
    <submittedName>
        <fullName evidence="3">Serine/threonine protein phosphatase</fullName>
    </submittedName>
</protein>
<keyword evidence="1" id="KW-0472">Membrane</keyword>
<feature type="domain" description="PPM-type phosphatase" evidence="2">
    <location>
        <begin position="56"/>
        <end position="293"/>
    </location>
</feature>
<organism evidence="3 4">
    <name type="scientific">Paenibacillus lautus</name>
    <name type="common">Bacillus lautus</name>
    <dbReference type="NCBI Taxonomy" id="1401"/>
    <lineage>
        <taxon>Bacteria</taxon>
        <taxon>Bacillati</taxon>
        <taxon>Bacillota</taxon>
        <taxon>Bacilli</taxon>
        <taxon>Bacillales</taxon>
        <taxon>Paenibacillaceae</taxon>
        <taxon>Paenibacillus</taxon>
    </lineage>
</organism>
<dbReference type="InterPro" id="IPR001932">
    <property type="entry name" value="PPM-type_phosphatase-like_dom"/>
</dbReference>
<evidence type="ECO:0000259" key="2">
    <source>
        <dbReference type="PROSITE" id="PS51746"/>
    </source>
</evidence>
<accession>A0A1R1AWL5</accession>
<dbReference type="Proteomes" id="UP000187074">
    <property type="component" value="Unassembled WGS sequence"/>
</dbReference>
<keyword evidence="1" id="KW-1133">Transmembrane helix</keyword>
<dbReference type="SMART" id="SM00332">
    <property type="entry name" value="PP2Cc"/>
    <property type="match status" value="1"/>
</dbReference>
<keyword evidence="1" id="KW-0812">Transmembrane</keyword>
<evidence type="ECO:0000313" key="4">
    <source>
        <dbReference type="Proteomes" id="UP000187074"/>
    </source>
</evidence>
<dbReference type="RefSeq" id="WP_076324587.1">
    <property type="nucleotide sequence ID" value="NZ_MRTF01000008.1"/>
</dbReference>
<dbReference type="SMART" id="SM00331">
    <property type="entry name" value="PP2C_SIG"/>
    <property type="match status" value="1"/>
</dbReference>
<dbReference type="Pfam" id="PF13672">
    <property type="entry name" value="PP2C_2"/>
    <property type="match status" value="1"/>
</dbReference>
<dbReference type="CDD" id="cd00143">
    <property type="entry name" value="PP2Cc"/>
    <property type="match status" value="1"/>
</dbReference>